<accession>A0A2S6GHG4</accession>
<keyword evidence="3" id="KW-1185">Reference proteome</keyword>
<organism evidence="2 3">
    <name type="scientific">Actinokineospora auranticolor</name>
    <dbReference type="NCBI Taxonomy" id="155976"/>
    <lineage>
        <taxon>Bacteria</taxon>
        <taxon>Bacillati</taxon>
        <taxon>Actinomycetota</taxon>
        <taxon>Actinomycetes</taxon>
        <taxon>Pseudonocardiales</taxon>
        <taxon>Pseudonocardiaceae</taxon>
        <taxon>Actinokineospora</taxon>
    </lineage>
</organism>
<reference evidence="2 3" key="1">
    <citation type="submission" date="2018-02" db="EMBL/GenBank/DDBJ databases">
        <title>Genomic Encyclopedia of Archaeal and Bacterial Type Strains, Phase II (KMG-II): from individual species to whole genera.</title>
        <authorList>
            <person name="Goeker M."/>
        </authorList>
    </citation>
    <scope>NUCLEOTIDE SEQUENCE [LARGE SCALE GENOMIC DNA]</scope>
    <source>
        <strain evidence="2 3">YU 961-1</strain>
    </source>
</reference>
<evidence type="ECO:0000313" key="3">
    <source>
        <dbReference type="Proteomes" id="UP000239203"/>
    </source>
</evidence>
<proteinExistence type="predicted"/>
<name>A0A2S6GHG4_9PSEU</name>
<comment type="caution">
    <text evidence="2">The sequence shown here is derived from an EMBL/GenBank/DDBJ whole genome shotgun (WGS) entry which is preliminary data.</text>
</comment>
<protein>
    <submittedName>
        <fullName evidence="2">Uncharacterized protein</fullName>
    </submittedName>
</protein>
<evidence type="ECO:0000313" key="2">
    <source>
        <dbReference type="EMBL" id="PPK64640.1"/>
    </source>
</evidence>
<sequence>MPAPAAHSVTRLGVSALSGGPPRRVAVTGGTARSAEPGCPFGGVPVPFANTAWFTRWGKYCGPR</sequence>
<dbReference type="EMBL" id="PTIX01000018">
    <property type="protein sequence ID" value="PPK64640.1"/>
    <property type="molecule type" value="Genomic_DNA"/>
</dbReference>
<dbReference type="Proteomes" id="UP000239203">
    <property type="component" value="Unassembled WGS sequence"/>
</dbReference>
<feature type="region of interest" description="Disordered" evidence="1">
    <location>
        <begin position="1"/>
        <end position="31"/>
    </location>
</feature>
<evidence type="ECO:0000256" key="1">
    <source>
        <dbReference type="SAM" id="MobiDB-lite"/>
    </source>
</evidence>
<dbReference type="AlphaFoldDB" id="A0A2S6GHG4"/>
<gene>
    <name evidence="2" type="ORF">CLV40_11830</name>
</gene>